<reference evidence="1" key="1">
    <citation type="submission" date="2022-08" db="EMBL/GenBank/DDBJ databases">
        <title>Genome Sequence of Pycnoporus sanguineus.</title>
        <authorList>
            <person name="Buettner E."/>
        </authorList>
    </citation>
    <scope>NUCLEOTIDE SEQUENCE</scope>
    <source>
        <strain evidence="1">CG-C14</strain>
    </source>
</reference>
<accession>A0ACC1Q4C9</accession>
<evidence type="ECO:0000313" key="1">
    <source>
        <dbReference type="EMBL" id="KAJ3011521.1"/>
    </source>
</evidence>
<proteinExistence type="predicted"/>
<organism evidence="1 2">
    <name type="scientific">Trametes sanguinea</name>
    <dbReference type="NCBI Taxonomy" id="158606"/>
    <lineage>
        <taxon>Eukaryota</taxon>
        <taxon>Fungi</taxon>
        <taxon>Dikarya</taxon>
        <taxon>Basidiomycota</taxon>
        <taxon>Agaricomycotina</taxon>
        <taxon>Agaricomycetes</taxon>
        <taxon>Polyporales</taxon>
        <taxon>Polyporaceae</taxon>
        <taxon>Trametes</taxon>
    </lineage>
</organism>
<dbReference type="EMBL" id="JANSHE010000389">
    <property type="protein sequence ID" value="KAJ3011521.1"/>
    <property type="molecule type" value="Genomic_DNA"/>
</dbReference>
<dbReference type="Proteomes" id="UP001144978">
    <property type="component" value="Unassembled WGS sequence"/>
</dbReference>
<comment type="caution">
    <text evidence="1">The sequence shown here is derived from an EMBL/GenBank/DDBJ whole genome shotgun (WGS) entry which is preliminary data.</text>
</comment>
<protein>
    <submittedName>
        <fullName evidence="1">Uncharacterized protein</fullName>
    </submittedName>
</protein>
<keyword evidence="2" id="KW-1185">Reference proteome</keyword>
<sequence>MPPKTLSTLFLGLELATDQLRASLLDENLELVGVEMVDFDTEIPEYQTQGGIFTTPGDAYTTPVEMWLKAFDMLFEKLSKNYDVTRIKAVGGAAQQALVWWKAPVPPLQALDPRLPIHAQITSQSFSLQNPPIAQDTSAHTHALALEAALGGPDLMATRVGTCAHPSLVAAQLLRVREAWPDIWARTGRVQMASSFLASLLTGQLVGMGEAEAASTGLWSHAGSQAGAQSHWDEGVMEIVGGSREEGHRIWSWLGDVDISGGRRRIGTIARYMVERYGFDPEAIITPFTSDYLSTYLSLCPSPSDAVLTFGPMDVMMAPAVNYVPTRLFSLFPHPAQDANEKKRYVMMLTSRNADVPRALVRDMYTKSWSAFDRLVAIVPPGGSIGLDDKLFSFWLLQGDTYPFAHVKGIYRFETGVKVNEFRDLRANPRCLLESQILSSGPTHISINTSRRPASADSTCTTSSSLSVPSLPSPISPSSSTSSLPSPHSARSESEVQRAVSRLLSLTKQLQEVISLWAHGSAGNADVSDAFVLVGSQFDSTVHAFWRVGVDMR</sequence>
<gene>
    <name evidence="1" type="ORF">NUW54_g2143</name>
</gene>
<evidence type="ECO:0000313" key="2">
    <source>
        <dbReference type="Proteomes" id="UP001144978"/>
    </source>
</evidence>
<name>A0ACC1Q4C9_9APHY</name>